<gene>
    <name evidence="2" type="ORF">CLAC_00180</name>
</gene>
<feature type="region of interest" description="Disordered" evidence="1">
    <location>
        <begin position="36"/>
        <end position="66"/>
    </location>
</feature>
<dbReference type="Proteomes" id="UP000058446">
    <property type="component" value="Chromosome"/>
</dbReference>
<dbReference type="EMBL" id="CP006841">
    <property type="protein sequence ID" value="ALA68339.1"/>
    <property type="molecule type" value="Genomic_DNA"/>
</dbReference>
<feature type="compositionally biased region" description="Basic and acidic residues" evidence="1">
    <location>
        <begin position="53"/>
        <end position="66"/>
    </location>
</feature>
<evidence type="ECO:0000313" key="3">
    <source>
        <dbReference type="Proteomes" id="UP000058446"/>
    </source>
</evidence>
<evidence type="ECO:0000256" key="1">
    <source>
        <dbReference type="SAM" id="MobiDB-lite"/>
    </source>
</evidence>
<dbReference type="AlphaFoldDB" id="A0A0K2H2S8"/>
<sequence length="66" mass="7737">MSEQKLEDKPTQFVRSDTLKKLKTWKRSLQQYDLGTPLMSKHRQQDYIGRPTSLKEKAETKRGAIS</sequence>
<dbReference type="KEGG" id="clw:CLAC_00180"/>
<reference evidence="2 3" key="1">
    <citation type="submission" date="2013-10" db="EMBL/GenBank/DDBJ databases">
        <title>Complete genome sequence of Corynebacterium lactis DSM 45799(T), isolated from raw cow milk.</title>
        <authorList>
            <person name="Ruckert C."/>
            <person name="Albersmeier A."/>
            <person name="Lipski A."/>
            <person name="Kalinowski J."/>
        </authorList>
    </citation>
    <scope>NUCLEOTIDE SEQUENCE [LARGE SCALE GENOMIC DNA]</scope>
    <source>
        <strain evidence="2 3">RW2-5</strain>
    </source>
</reference>
<proteinExistence type="predicted"/>
<accession>A0A0K2H2S8</accession>
<keyword evidence="3" id="KW-1185">Reference proteome</keyword>
<organism evidence="2 3">
    <name type="scientific">Corynebacterium lactis RW2-5</name>
    <dbReference type="NCBI Taxonomy" id="1408189"/>
    <lineage>
        <taxon>Bacteria</taxon>
        <taxon>Bacillati</taxon>
        <taxon>Actinomycetota</taxon>
        <taxon>Actinomycetes</taxon>
        <taxon>Mycobacteriales</taxon>
        <taxon>Corynebacteriaceae</taxon>
        <taxon>Corynebacterium</taxon>
    </lineage>
</organism>
<evidence type="ECO:0000313" key="2">
    <source>
        <dbReference type="EMBL" id="ALA68339.1"/>
    </source>
</evidence>
<protein>
    <submittedName>
        <fullName evidence="2">Uncharacterized protein</fullName>
    </submittedName>
</protein>
<name>A0A0K2H2S8_9CORY</name>